<sequence>MEGDDKGHWRRIYRLRRRLALLAKHKNRDRNRLGILLDNGLKCGQNGVVGVKMDSGLYESEQSEKLFQETGERVGIVESGTVHLETAQPARPEPRGTEEEESHRAICRTLVIRCAFWVVITPRRVLPMTNAPDPSLAALGGVMYDNIQDTCEGVGTKPHLKVTNPPACGSAFLATLSAARWTMKAWDAEYRIQAMESELHLEELTGYKSSGNLLAVGAAYNESQRRRASASKIAKEEPTPRSARQPTNPADARLAVRRGVALDAKQAVHQSTRWFSHDTPRGWHHRRRAAKTPGFQCTEELAYDSI</sequence>
<gene>
    <name evidence="2" type="ORF">B0H16DRAFT_1479764</name>
</gene>
<evidence type="ECO:0000256" key="1">
    <source>
        <dbReference type="SAM" id="MobiDB-lite"/>
    </source>
</evidence>
<evidence type="ECO:0000313" key="2">
    <source>
        <dbReference type="EMBL" id="KAJ7712038.1"/>
    </source>
</evidence>
<proteinExistence type="predicted"/>
<feature type="region of interest" description="Disordered" evidence="1">
    <location>
        <begin position="226"/>
        <end position="252"/>
    </location>
</feature>
<keyword evidence="3" id="KW-1185">Reference proteome</keyword>
<dbReference type="EMBL" id="JARKIB010000378">
    <property type="protein sequence ID" value="KAJ7712038.1"/>
    <property type="molecule type" value="Genomic_DNA"/>
</dbReference>
<protein>
    <submittedName>
        <fullName evidence="2">Uncharacterized protein</fullName>
    </submittedName>
</protein>
<reference evidence="2" key="1">
    <citation type="submission" date="2023-03" db="EMBL/GenBank/DDBJ databases">
        <title>Massive genome expansion in bonnet fungi (Mycena s.s.) driven by repeated elements and novel gene families across ecological guilds.</title>
        <authorList>
            <consortium name="Lawrence Berkeley National Laboratory"/>
            <person name="Harder C.B."/>
            <person name="Miyauchi S."/>
            <person name="Viragh M."/>
            <person name="Kuo A."/>
            <person name="Thoen E."/>
            <person name="Andreopoulos B."/>
            <person name="Lu D."/>
            <person name="Skrede I."/>
            <person name="Drula E."/>
            <person name="Henrissat B."/>
            <person name="Morin E."/>
            <person name="Kohler A."/>
            <person name="Barry K."/>
            <person name="LaButti K."/>
            <person name="Morin E."/>
            <person name="Salamov A."/>
            <person name="Lipzen A."/>
            <person name="Mereny Z."/>
            <person name="Hegedus B."/>
            <person name="Baldrian P."/>
            <person name="Stursova M."/>
            <person name="Weitz H."/>
            <person name="Taylor A."/>
            <person name="Grigoriev I.V."/>
            <person name="Nagy L.G."/>
            <person name="Martin F."/>
            <person name="Kauserud H."/>
        </authorList>
    </citation>
    <scope>NUCLEOTIDE SEQUENCE</scope>
    <source>
        <strain evidence="2">CBHHK182m</strain>
    </source>
</reference>
<organism evidence="2 3">
    <name type="scientific">Mycena metata</name>
    <dbReference type="NCBI Taxonomy" id="1033252"/>
    <lineage>
        <taxon>Eukaryota</taxon>
        <taxon>Fungi</taxon>
        <taxon>Dikarya</taxon>
        <taxon>Basidiomycota</taxon>
        <taxon>Agaricomycotina</taxon>
        <taxon>Agaricomycetes</taxon>
        <taxon>Agaricomycetidae</taxon>
        <taxon>Agaricales</taxon>
        <taxon>Marasmiineae</taxon>
        <taxon>Mycenaceae</taxon>
        <taxon>Mycena</taxon>
    </lineage>
</organism>
<comment type="caution">
    <text evidence="2">The sequence shown here is derived from an EMBL/GenBank/DDBJ whole genome shotgun (WGS) entry which is preliminary data.</text>
</comment>
<dbReference type="AlphaFoldDB" id="A0AAD7H5H8"/>
<name>A0AAD7H5H8_9AGAR</name>
<accession>A0AAD7H5H8</accession>
<dbReference type="Proteomes" id="UP001215598">
    <property type="component" value="Unassembled WGS sequence"/>
</dbReference>
<evidence type="ECO:0000313" key="3">
    <source>
        <dbReference type="Proteomes" id="UP001215598"/>
    </source>
</evidence>